<comment type="caution">
    <text evidence="1">The sequence shown here is derived from an EMBL/GenBank/DDBJ whole genome shotgun (WGS) entry which is preliminary data.</text>
</comment>
<organism evidence="1 2">
    <name type="scientific">Luteolibacter pohnpeiensis</name>
    <dbReference type="NCBI Taxonomy" id="454153"/>
    <lineage>
        <taxon>Bacteria</taxon>
        <taxon>Pseudomonadati</taxon>
        <taxon>Verrucomicrobiota</taxon>
        <taxon>Verrucomicrobiia</taxon>
        <taxon>Verrucomicrobiales</taxon>
        <taxon>Verrucomicrobiaceae</taxon>
        <taxon>Luteolibacter</taxon>
    </lineage>
</organism>
<evidence type="ECO:0000313" key="1">
    <source>
        <dbReference type="EMBL" id="MBK1881691.1"/>
    </source>
</evidence>
<reference evidence="1" key="1">
    <citation type="submission" date="2021-01" db="EMBL/GenBank/DDBJ databases">
        <title>Modified the classification status of verrucomicrobia.</title>
        <authorList>
            <person name="Feng X."/>
        </authorList>
    </citation>
    <scope>NUCLEOTIDE SEQUENCE</scope>
    <source>
        <strain evidence="1">KCTC 22041</strain>
    </source>
</reference>
<sequence length="76" mass="7911">MPFNRKGLHGAVGFLPGDEVDASMLEAGPGGVVDAGFVPEVDDFFTFPGLIAQGFYRGSLDDGGVVFFLFAIGRAA</sequence>
<keyword evidence="2" id="KW-1185">Reference proteome</keyword>
<evidence type="ECO:0000313" key="2">
    <source>
        <dbReference type="Proteomes" id="UP000603141"/>
    </source>
</evidence>
<accession>A0A934VQ36</accession>
<dbReference type="RefSeq" id="WP_200268110.1">
    <property type="nucleotide sequence ID" value="NZ_JAENIJ010000005.1"/>
</dbReference>
<proteinExistence type="predicted"/>
<gene>
    <name evidence="1" type="ORF">JIN85_04655</name>
</gene>
<dbReference type="AlphaFoldDB" id="A0A934VQ36"/>
<dbReference type="Proteomes" id="UP000603141">
    <property type="component" value="Unassembled WGS sequence"/>
</dbReference>
<protein>
    <submittedName>
        <fullName evidence="1">Uncharacterized protein</fullName>
    </submittedName>
</protein>
<name>A0A934VQ36_9BACT</name>
<dbReference type="EMBL" id="JAENIJ010000005">
    <property type="protein sequence ID" value="MBK1881691.1"/>
    <property type="molecule type" value="Genomic_DNA"/>
</dbReference>